<dbReference type="InterPro" id="IPR027443">
    <property type="entry name" value="IPNS-like_sf"/>
</dbReference>
<sequence length="123" mass="14128">MIVSSVKKMACEILEMLAEGLKIQPRNTFSKLLMDEESGSLYRLNHYFPSPDDQFKGSQFLYKVIDRVRNGVLLVLDFGRLGRNQASLVKDVILPYSHLINTYNENVGVENHKSLLFFMENSI</sequence>
<name>A0A8S0R889_OLEEU</name>
<gene>
    <name evidence="1" type="ORF">OLEA9_A105695</name>
</gene>
<dbReference type="SUPFAM" id="SSF51197">
    <property type="entry name" value="Clavaminate synthase-like"/>
    <property type="match status" value="1"/>
</dbReference>
<reference evidence="1 2" key="1">
    <citation type="submission" date="2019-12" db="EMBL/GenBank/DDBJ databases">
        <authorList>
            <person name="Alioto T."/>
            <person name="Alioto T."/>
            <person name="Gomez Garrido J."/>
        </authorList>
    </citation>
    <scope>NUCLEOTIDE SEQUENCE [LARGE SCALE GENOMIC DNA]</scope>
</reference>
<protein>
    <submittedName>
        <fullName evidence="1">Probable arabinosyltransferase ARAD1</fullName>
    </submittedName>
</protein>
<evidence type="ECO:0000313" key="2">
    <source>
        <dbReference type="Proteomes" id="UP000594638"/>
    </source>
</evidence>
<dbReference type="Gene3D" id="2.60.120.330">
    <property type="entry name" value="B-lactam Antibiotic, Isopenicillin N Synthase, Chain"/>
    <property type="match status" value="1"/>
</dbReference>
<comment type="caution">
    <text evidence="1">The sequence shown here is derived from an EMBL/GenBank/DDBJ whole genome shotgun (WGS) entry which is preliminary data.</text>
</comment>
<keyword evidence="2" id="KW-1185">Reference proteome</keyword>
<evidence type="ECO:0000313" key="1">
    <source>
        <dbReference type="EMBL" id="CAA2975315.1"/>
    </source>
</evidence>
<dbReference type="Gramene" id="OE9A105695T1">
    <property type="protein sequence ID" value="OE9A105695C1"/>
    <property type="gene ID" value="OE9A105695"/>
</dbReference>
<accession>A0A8S0R889</accession>
<dbReference type="Proteomes" id="UP000594638">
    <property type="component" value="Unassembled WGS sequence"/>
</dbReference>
<dbReference type="EMBL" id="CACTIH010002250">
    <property type="protein sequence ID" value="CAA2975315.1"/>
    <property type="molecule type" value="Genomic_DNA"/>
</dbReference>
<organism evidence="1 2">
    <name type="scientific">Olea europaea subsp. europaea</name>
    <dbReference type="NCBI Taxonomy" id="158383"/>
    <lineage>
        <taxon>Eukaryota</taxon>
        <taxon>Viridiplantae</taxon>
        <taxon>Streptophyta</taxon>
        <taxon>Embryophyta</taxon>
        <taxon>Tracheophyta</taxon>
        <taxon>Spermatophyta</taxon>
        <taxon>Magnoliopsida</taxon>
        <taxon>eudicotyledons</taxon>
        <taxon>Gunneridae</taxon>
        <taxon>Pentapetalae</taxon>
        <taxon>asterids</taxon>
        <taxon>lamiids</taxon>
        <taxon>Lamiales</taxon>
        <taxon>Oleaceae</taxon>
        <taxon>Oleeae</taxon>
        <taxon>Olea</taxon>
    </lineage>
</organism>
<dbReference type="AlphaFoldDB" id="A0A8S0R889"/>
<proteinExistence type="predicted"/>
<dbReference type="OrthoDB" id="1748802at2759"/>